<dbReference type="EMBL" id="BMMZ01000004">
    <property type="protein sequence ID" value="GGL61058.1"/>
    <property type="molecule type" value="Genomic_DNA"/>
</dbReference>
<dbReference type="Gene3D" id="3.40.1490.10">
    <property type="entry name" value="Bit1"/>
    <property type="match status" value="1"/>
</dbReference>
<evidence type="ECO:0000313" key="2">
    <source>
        <dbReference type="Proteomes" id="UP000613840"/>
    </source>
</evidence>
<organism evidence="1 2">
    <name type="scientific">Microlunatus endophyticus</name>
    <dbReference type="NCBI Taxonomy" id="1716077"/>
    <lineage>
        <taxon>Bacteria</taxon>
        <taxon>Bacillati</taxon>
        <taxon>Actinomycetota</taxon>
        <taxon>Actinomycetes</taxon>
        <taxon>Propionibacteriales</taxon>
        <taxon>Propionibacteriaceae</taxon>
        <taxon>Microlunatus</taxon>
    </lineage>
</organism>
<dbReference type="SUPFAM" id="SSF102462">
    <property type="entry name" value="Peptidyl-tRNA hydrolase II"/>
    <property type="match status" value="1"/>
</dbReference>
<dbReference type="Pfam" id="PF09391">
    <property type="entry name" value="DUF2000"/>
    <property type="match status" value="1"/>
</dbReference>
<reference evidence="1" key="1">
    <citation type="journal article" date="2014" name="Int. J. Syst. Evol. Microbiol.">
        <title>Complete genome sequence of Corynebacterium casei LMG S-19264T (=DSM 44701T), isolated from a smear-ripened cheese.</title>
        <authorList>
            <consortium name="US DOE Joint Genome Institute (JGI-PGF)"/>
            <person name="Walter F."/>
            <person name="Albersmeier A."/>
            <person name="Kalinowski J."/>
            <person name="Ruckert C."/>
        </authorList>
    </citation>
    <scope>NUCLEOTIDE SEQUENCE</scope>
    <source>
        <strain evidence="1">CGMCC 4.7306</strain>
    </source>
</reference>
<comment type="caution">
    <text evidence="1">The sequence shown here is derived from an EMBL/GenBank/DDBJ whole genome shotgun (WGS) entry which is preliminary data.</text>
</comment>
<sequence length="148" mass="16415">MTNPAPEPPDRLARFDTKIAVVLRDDLAAWQRLNVTAFLVSGITARYPALIGEPYVDADDVNYLPMLGQPVLIFEGSLELIKQAHERALRRDLELSIFTGDLFTTGNDIDNRAAIAKITTRDLDLVGIAIHGPRNQVDRTVKGARMHP</sequence>
<dbReference type="InterPro" id="IPR018988">
    <property type="entry name" value="DUF2000"/>
</dbReference>
<reference evidence="1" key="2">
    <citation type="submission" date="2020-09" db="EMBL/GenBank/DDBJ databases">
        <authorList>
            <person name="Sun Q."/>
            <person name="Zhou Y."/>
        </authorList>
    </citation>
    <scope>NUCLEOTIDE SEQUENCE</scope>
    <source>
        <strain evidence="1">CGMCC 4.7306</strain>
    </source>
</reference>
<dbReference type="AlphaFoldDB" id="A0A917S7N4"/>
<evidence type="ECO:0008006" key="3">
    <source>
        <dbReference type="Google" id="ProtNLM"/>
    </source>
</evidence>
<dbReference type="RefSeq" id="WP_229669903.1">
    <property type="nucleotide sequence ID" value="NZ_BMMZ01000004.1"/>
</dbReference>
<gene>
    <name evidence="1" type="ORF">GCM10011575_19540</name>
</gene>
<protein>
    <recommendedName>
        <fullName evidence="3">DUF2000 domain-containing protein</fullName>
    </recommendedName>
</protein>
<evidence type="ECO:0000313" key="1">
    <source>
        <dbReference type="EMBL" id="GGL61058.1"/>
    </source>
</evidence>
<dbReference type="InterPro" id="IPR023476">
    <property type="entry name" value="Pep_tRNA_hydro_II_dom_sf"/>
</dbReference>
<name>A0A917S7N4_9ACTN</name>
<proteinExistence type="predicted"/>
<dbReference type="Proteomes" id="UP000613840">
    <property type="component" value="Unassembled WGS sequence"/>
</dbReference>
<accession>A0A917S7N4</accession>
<keyword evidence="2" id="KW-1185">Reference proteome</keyword>